<dbReference type="Pfam" id="PF04930">
    <property type="entry name" value="FUN14"/>
    <property type="match status" value="1"/>
</dbReference>
<sequence length="211" mass="22453">MSFRPGILPSLLRAAHPVRGAPTRSFHFLSRGTQHAPTTPRGRVQNAYLYSIGLGLAAITVFPRAAHCASAEPLPTPVTQGRPQPSVAVVNTVPDDPEVRSILSLGQLSFGAVCGICAGVFVKKGFKIVAFALGGVYVLLQYLSSKKFVQVDWKAVGTAYDGQFATVDQATGKVVYPTATGVWNGFIDFLTANFQQRATFLAGFVLGVRLG</sequence>
<keyword evidence="3" id="KW-0812">Transmembrane</keyword>
<evidence type="ECO:0000256" key="1">
    <source>
        <dbReference type="ARBA" id="ARBA00004370"/>
    </source>
</evidence>
<comment type="caution">
    <text evidence="6">The sequence shown here is derived from an EMBL/GenBank/DDBJ whole genome shotgun (WGS) entry which is preliminary data.</text>
</comment>
<comment type="subcellular location">
    <subcellularLocation>
        <location evidence="1">Membrane</location>
    </subcellularLocation>
</comment>
<dbReference type="InterPro" id="IPR007014">
    <property type="entry name" value="FUN14"/>
</dbReference>
<reference evidence="6 7" key="1">
    <citation type="submission" date="2018-11" db="EMBL/GenBank/DDBJ databases">
        <title>Genome sequence of Apiotrichum porosum DSM 27194.</title>
        <authorList>
            <person name="Aliyu H."/>
            <person name="Gorte O."/>
            <person name="Ochsenreither K."/>
        </authorList>
    </citation>
    <scope>NUCLEOTIDE SEQUENCE [LARGE SCALE GENOMIC DNA]</scope>
    <source>
        <strain evidence="6 7">DSM 27194</strain>
    </source>
</reference>
<evidence type="ECO:0000256" key="2">
    <source>
        <dbReference type="ARBA" id="ARBA00009160"/>
    </source>
</evidence>
<gene>
    <name evidence="6" type="ORF">EHS24_007477</name>
</gene>
<dbReference type="PANTHER" id="PTHR21346">
    <property type="entry name" value="FUN14 DOMAIN CONTAINING"/>
    <property type="match status" value="1"/>
</dbReference>
<dbReference type="AlphaFoldDB" id="A0A427XUM2"/>
<evidence type="ECO:0008006" key="8">
    <source>
        <dbReference type="Google" id="ProtNLM"/>
    </source>
</evidence>
<keyword evidence="5" id="KW-0472">Membrane</keyword>
<evidence type="ECO:0000256" key="3">
    <source>
        <dbReference type="ARBA" id="ARBA00022692"/>
    </source>
</evidence>
<protein>
    <recommendedName>
        <fullName evidence="8">FUN14 family-domain-containing protein</fullName>
    </recommendedName>
</protein>
<dbReference type="GO" id="GO:0016020">
    <property type="term" value="C:membrane"/>
    <property type="evidence" value="ECO:0007669"/>
    <property type="project" value="UniProtKB-SubCell"/>
</dbReference>
<dbReference type="OrthoDB" id="163794at2759"/>
<dbReference type="EMBL" id="RSCE01000005">
    <property type="protein sequence ID" value="RSH82497.1"/>
    <property type="molecule type" value="Genomic_DNA"/>
</dbReference>
<dbReference type="Proteomes" id="UP000279236">
    <property type="component" value="Unassembled WGS sequence"/>
</dbReference>
<evidence type="ECO:0000313" key="7">
    <source>
        <dbReference type="Proteomes" id="UP000279236"/>
    </source>
</evidence>
<name>A0A427XUM2_9TREE</name>
<organism evidence="6 7">
    <name type="scientific">Apiotrichum porosum</name>
    <dbReference type="NCBI Taxonomy" id="105984"/>
    <lineage>
        <taxon>Eukaryota</taxon>
        <taxon>Fungi</taxon>
        <taxon>Dikarya</taxon>
        <taxon>Basidiomycota</taxon>
        <taxon>Agaricomycotina</taxon>
        <taxon>Tremellomycetes</taxon>
        <taxon>Trichosporonales</taxon>
        <taxon>Trichosporonaceae</taxon>
        <taxon>Apiotrichum</taxon>
    </lineage>
</organism>
<dbReference type="STRING" id="105984.A0A427XUM2"/>
<dbReference type="PANTHER" id="PTHR21346:SF10">
    <property type="entry name" value="TRANSMEMBRANE PROTEIN"/>
    <property type="match status" value="1"/>
</dbReference>
<proteinExistence type="inferred from homology"/>
<keyword evidence="4" id="KW-1133">Transmembrane helix</keyword>
<comment type="similarity">
    <text evidence="2">Belongs to the FUN14 family.</text>
</comment>
<dbReference type="RefSeq" id="XP_028476729.1">
    <property type="nucleotide sequence ID" value="XM_028622836.1"/>
</dbReference>
<evidence type="ECO:0000256" key="5">
    <source>
        <dbReference type="ARBA" id="ARBA00023136"/>
    </source>
</evidence>
<evidence type="ECO:0000256" key="4">
    <source>
        <dbReference type="ARBA" id="ARBA00022989"/>
    </source>
</evidence>
<keyword evidence="7" id="KW-1185">Reference proteome</keyword>
<evidence type="ECO:0000313" key="6">
    <source>
        <dbReference type="EMBL" id="RSH82497.1"/>
    </source>
</evidence>
<accession>A0A427XUM2</accession>
<dbReference type="GeneID" id="39592020"/>